<accession>A0ABR6U6Y7</accession>
<name>A0ABR6U6Y7_9ACTN</name>
<keyword evidence="3 6" id="KW-0285">Flavoprotein</keyword>
<protein>
    <submittedName>
        <fullName evidence="10">Acyl-CoA dehydrogenase family protein</fullName>
    </submittedName>
</protein>
<reference evidence="10 11" key="1">
    <citation type="submission" date="2020-08" db="EMBL/GenBank/DDBJ databases">
        <title>novel species in genus Nocardioides.</title>
        <authorList>
            <person name="Zhang G."/>
        </authorList>
    </citation>
    <scope>NUCLEOTIDE SEQUENCE [LARGE SCALE GENOMIC DNA]</scope>
    <source>
        <strain evidence="10 11">SC8A-24</strain>
    </source>
</reference>
<dbReference type="Pfam" id="PF02770">
    <property type="entry name" value="Acyl-CoA_dh_M"/>
    <property type="match status" value="1"/>
</dbReference>
<dbReference type="RefSeq" id="WP_186345322.1">
    <property type="nucleotide sequence ID" value="NZ_BMMR01000003.1"/>
</dbReference>
<dbReference type="InterPro" id="IPR009075">
    <property type="entry name" value="AcylCo_DH/oxidase_C"/>
</dbReference>
<keyword evidence="4 6" id="KW-0274">FAD</keyword>
<feature type="domain" description="Acyl-CoA dehydrogenase/oxidase N-terminal" evidence="9">
    <location>
        <begin position="7"/>
        <end position="120"/>
    </location>
</feature>
<evidence type="ECO:0000256" key="3">
    <source>
        <dbReference type="ARBA" id="ARBA00022630"/>
    </source>
</evidence>
<evidence type="ECO:0000313" key="10">
    <source>
        <dbReference type="EMBL" id="MBC2960070.1"/>
    </source>
</evidence>
<evidence type="ECO:0000313" key="11">
    <source>
        <dbReference type="Proteomes" id="UP000604001"/>
    </source>
</evidence>
<dbReference type="InterPro" id="IPR037069">
    <property type="entry name" value="AcylCoA_DH/ox_N_sf"/>
</dbReference>
<dbReference type="PANTHER" id="PTHR43292">
    <property type="entry name" value="ACYL-COA DEHYDROGENASE"/>
    <property type="match status" value="1"/>
</dbReference>
<evidence type="ECO:0000256" key="2">
    <source>
        <dbReference type="ARBA" id="ARBA00009347"/>
    </source>
</evidence>
<comment type="caution">
    <text evidence="10">The sequence shown here is derived from an EMBL/GenBank/DDBJ whole genome shotgun (WGS) entry which is preliminary data.</text>
</comment>
<dbReference type="PANTHER" id="PTHR43292:SF3">
    <property type="entry name" value="ACYL-COA DEHYDROGENASE FADE29"/>
    <property type="match status" value="1"/>
</dbReference>
<dbReference type="InterPro" id="IPR036250">
    <property type="entry name" value="AcylCo_DH-like_C"/>
</dbReference>
<feature type="domain" description="Acyl-CoA oxidase/dehydrogenase middle" evidence="8">
    <location>
        <begin position="125"/>
        <end position="203"/>
    </location>
</feature>
<feature type="domain" description="Acyl-CoA dehydrogenase/oxidase C-terminal" evidence="7">
    <location>
        <begin position="229"/>
        <end position="383"/>
    </location>
</feature>
<dbReference type="SUPFAM" id="SSF47203">
    <property type="entry name" value="Acyl-CoA dehydrogenase C-terminal domain-like"/>
    <property type="match status" value="1"/>
</dbReference>
<dbReference type="Proteomes" id="UP000604001">
    <property type="component" value="Unassembled WGS sequence"/>
</dbReference>
<dbReference type="SUPFAM" id="SSF56645">
    <property type="entry name" value="Acyl-CoA dehydrogenase NM domain-like"/>
    <property type="match status" value="1"/>
</dbReference>
<evidence type="ECO:0000256" key="1">
    <source>
        <dbReference type="ARBA" id="ARBA00001974"/>
    </source>
</evidence>
<proteinExistence type="inferred from homology"/>
<dbReference type="InterPro" id="IPR006091">
    <property type="entry name" value="Acyl-CoA_Oxase/DH_mid-dom"/>
</dbReference>
<evidence type="ECO:0000259" key="8">
    <source>
        <dbReference type="Pfam" id="PF02770"/>
    </source>
</evidence>
<comment type="cofactor">
    <cofactor evidence="1 6">
        <name>FAD</name>
        <dbReference type="ChEBI" id="CHEBI:57692"/>
    </cofactor>
</comment>
<comment type="similarity">
    <text evidence="2 6">Belongs to the acyl-CoA dehydrogenase family.</text>
</comment>
<evidence type="ECO:0000256" key="4">
    <source>
        <dbReference type="ARBA" id="ARBA00022827"/>
    </source>
</evidence>
<dbReference type="InterPro" id="IPR013786">
    <property type="entry name" value="AcylCoA_DH/ox_N"/>
</dbReference>
<keyword evidence="5 6" id="KW-0560">Oxidoreductase</keyword>
<evidence type="ECO:0000256" key="6">
    <source>
        <dbReference type="RuleBase" id="RU362125"/>
    </source>
</evidence>
<evidence type="ECO:0000259" key="9">
    <source>
        <dbReference type="Pfam" id="PF02771"/>
    </source>
</evidence>
<dbReference type="Gene3D" id="2.40.110.10">
    <property type="entry name" value="Butyryl-CoA Dehydrogenase, subunit A, domain 2"/>
    <property type="match status" value="1"/>
</dbReference>
<dbReference type="InterPro" id="IPR009100">
    <property type="entry name" value="AcylCoA_DH/oxidase_NM_dom_sf"/>
</dbReference>
<sequence length="392" mass="44094">MHISYTPAQEEFRREIRDYFRAFITPEVRAAFDNYEDAQDSAYRDVIQRLGQDGWLTVSWPEEYGGRGLSQVESYIFFEETQHLGVPMPWLTLNTVGPTLMAFGSDEQRASYLPRIAAGEIHFSVGYSEPGAGSDLASLKTRAVRDGDEYVINGQKMWTSLIHHADYVWLATRTDPEASKHAGISIIIVPTDSPGFSWTPIHTLRGGFTSAGYYQDVRVPVTNRVGEENEGWRLMTSQLNAERVAISPVGAVSRKLEAVREWAAGVKTAEGRRLLDEEWVQLNLARVHAKLEYLQLMNWKVAWETDGHDVRPADASAVKVFGTEFYVEAFRLLMEVMESDALLVNGSPGAELRESLESAMRWAVLMTFGGGTNEVQREIIARTGLSLPKQRR</sequence>
<dbReference type="Pfam" id="PF00441">
    <property type="entry name" value="Acyl-CoA_dh_1"/>
    <property type="match status" value="1"/>
</dbReference>
<organism evidence="10 11">
    <name type="scientific">Nocardioides deserti</name>
    <dbReference type="NCBI Taxonomy" id="1588644"/>
    <lineage>
        <taxon>Bacteria</taxon>
        <taxon>Bacillati</taxon>
        <taxon>Actinomycetota</taxon>
        <taxon>Actinomycetes</taxon>
        <taxon>Propionibacteriales</taxon>
        <taxon>Nocardioidaceae</taxon>
        <taxon>Nocardioides</taxon>
    </lineage>
</organism>
<dbReference type="Gene3D" id="1.20.140.10">
    <property type="entry name" value="Butyryl-CoA Dehydrogenase, subunit A, domain 3"/>
    <property type="match status" value="1"/>
</dbReference>
<evidence type="ECO:0000259" key="7">
    <source>
        <dbReference type="Pfam" id="PF00441"/>
    </source>
</evidence>
<evidence type="ECO:0000256" key="5">
    <source>
        <dbReference type="ARBA" id="ARBA00023002"/>
    </source>
</evidence>
<keyword evidence="11" id="KW-1185">Reference proteome</keyword>
<gene>
    <name evidence="10" type="ORF">H7344_07150</name>
</gene>
<dbReference type="InterPro" id="IPR046373">
    <property type="entry name" value="Acyl-CoA_Oxase/DH_mid-dom_sf"/>
</dbReference>
<dbReference type="InterPro" id="IPR052161">
    <property type="entry name" value="Mycobact_Acyl-CoA_DH"/>
</dbReference>
<dbReference type="Pfam" id="PF02771">
    <property type="entry name" value="Acyl-CoA_dh_N"/>
    <property type="match status" value="1"/>
</dbReference>
<dbReference type="Gene3D" id="1.10.540.10">
    <property type="entry name" value="Acyl-CoA dehydrogenase/oxidase, N-terminal domain"/>
    <property type="match status" value="1"/>
</dbReference>
<dbReference type="EMBL" id="JACMYC010000003">
    <property type="protein sequence ID" value="MBC2960070.1"/>
    <property type="molecule type" value="Genomic_DNA"/>
</dbReference>